<evidence type="ECO:0000313" key="6">
    <source>
        <dbReference type="EMBL" id="GLB49094.1"/>
    </source>
</evidence>
<dbReference type="InterPro" id="IPR012338">
    <property type="entry name" value="Beta-lactam/transpept-like"/>
</dbReference>
<name>A0ABQ5MI80_9FLAO</name>
<keyword evidence="4" id="KW-1133">Transmembrane helix</keyword>
<evidence type="ECO:0000259" key="5">
    <source>
        <dbReference type="PROSITE" id="PS51178"/>
    </source>
</evidence>
<dbReference type="Gene3D" id="3.30.450.330">
    <property type="match status" value="1"/>
</dbReference>
<keyword evidence="7" id="KW-1185">Reference proteome</keyword>
<dbReference type="PROSITE" id="PS51178">
    <property type="entry name" value="PASTA"/>
    <property type="match status" value="1"/>
</dbReference>
<dbReference type="EMBL" id="BRVO01000001">
    <property type="protein sequence ID" value="GLB49094.1"/>
    <property type="molecule type" value="Genomic_DNA"/>
</dbReference>
<feature type="domain" description="PASTA" evidence="5">
    <location>
        <begin position="611"/>
        <end position="669"/>
    </location>
</feature>
<proteinExistence type="predicted"/>
<keyword evidence="2" id="KW-0378">Hydrolase</keyword>
<evidence type="ECO:0000256" key="3">
    <source>
        <dbReference type="ARBA" id="ARBA00023136"/>
    </source>
</evidence>
<keyword evidence="2" id="KW-0121">Carboxypeptidase</keyword>
<comment type="subcellular location">
    <subcellularLocation>
        <location evidence="1">Membrane</location>
    </subcellularLocation>
</comment>
<dbReference type="Gene3D" id="3.30.10.20">
    <property type="match status" value="1"/>
</dbReference>
<dbReference type="RefSeq" id="WP_281764707.1">
    <property type="nucleotide sequence ID" value="NZ_BRVO01000001.1"/>
</dbReference>
<dbReference type="InterPro" id="IPR005543">
    <property type="entry name" value="PASTA_dom"/>
</dbReference>
<evidence type="ECO:0000256" key="4">
    <source>
        <dbReference type="SAM" id="Phobius"/>
    </source>
</evidence>
<sequence>MAVTEKKILVRLYIVSACMFLLALAVFVKLVTIQIVDGEGYRTAVKEANIKSVVVPANKGSLYSDDGSLLATSVTRYDVHFDAVTATDKNFDENIKPLCDSLGKLLGKSSAGLQSRLKRARAHKNRYYLIAKNLGYGDYVRLKNFPLFKLGAYKGGIITERKTVREYPLGSIAKRSIGYYRVTRGGEVKPVGLEQACEQYLNGKDGESWKQRIAKNLWKPINSTNEIEPKDGSDVVSTIDINIQDIAHHALLEQLEKYKADHGSVVVMEVATGEIKAIANLGRTSNGKYYERFNYAVGEAHEPGSTFKLMAVTAALEEKVVDTSYMVDTENGVIKYYGKSVRDSHRGGYGVVSLAEAFQFSSNTGIVKTIHESFKDDPKRFTDRLDEMNVAQLLDLSVKGEAEPHMPHPGDKTWSGIAMEWMAFGYGVSLTPLQTLTFYNAIANNGEMVKPRLIKEVREWDKVVYKFDKEVINPKICSQETVNKVKQLLKDVVEKEHGTGHKLYSPDFSMAGKTGTCQKDYAHTDRSKLNYISSFAGFFPAENPKYSCIVVIHEPDKSVGYYGADVSGPVFKKVAQKIYTSSPLIDTVKEISKPANEVIVDYERFFDKANDKSAVNVPNVKGMSGMDAVALLENLGIRVEVNGVGDVASQSIQAGQRITKNLKIVLTLS</sequence>
<evidence type="ECO:0000256" key="1">
    <source>
        <dbReference type="ARBA" id="ARBA00004370"/>
    </source>
</evidence>
<keyword evidence="3 4" id="KW-0472">Membrane</keyword>
<dbReference type="Pfam" id="PF00905">
    <property type="entry name" value="Transpeptidase"/>
    <property type="match status" value="1"/>
</dbReference>
<dbReference type="SUPFAM" id="SSF56519">
    <property type="entry name" value="Penicillin binding protein dimerisation domain"/>
    <property type="match status" value="1"/>
</dbReference>
<dbReference type="PANTHER" id="PTHR30627">
    <property type="entry name" value="PEPTIDOGLYCAN D,D-TRANSPEPTIDASE"/>
    <property type="match status" value="1"/>
</dbReference>
<dbReference type="SUPFAM" id="SSF56601">
    <property type="entry name" value="beta-lactamase/transpeptidase-like"/>
    <property type="match status" value="1"/>
</dbReference>
<keyword evidence="4" id="KW-0812">Transmembrane</keyword>
<dbReference type="Gene3D" id="3.40.710.10">
    <property type="entry name" value="DD-peptidase/beta-lactamase superfamily"/>
    <property type="match status" value="1"/>
</dbReference>
<dbReference type="SMART" id="SM00740">
    <property type="entry name" value="PASTA"/>
    <property type="match status" value="1"/>
</dbReference>
<dbReference type="InterPro" id="IPR005311">
    <property type="entry name" value="PBP_dimer"/>
</dbReference>
<evidence type="ECO:0000256" key="2">
    <source>
        <dbReference type="ARBA" id="ARBA00022645"/>
    </source>
</evidence>
<dbReference type="Gene3D" id="3.90.1310.10">
    <property type="entry name" value="Penicillin-binding protein 2a (Domain 2)"/>
    <property type="match status" value="1"/>
</dbReference>
<evidence type="ECO:0000313" key="7">
    <source>
        <dbReference type="Proteomes" id="UP001143543"/>
    </source>
</evidence>
<gene>
    <name evidence="6" type="primary">ftsI</name>
    <name evidence="6" type="ORF">Y10_14620</name>
</gene>
<keyword evidence="2" id="KW-0645">Protease</keyword>
<dbReference type="Pfam" id="PF03717">
    <property type="entry name" value="PBP_dimer"/>
    <property type="match status" value="1"/>
</dbReference>
<reference evidence="6" key="1">
    <citation type="submission" date="2022-07" db="EMBL/GenBank/DDBJ databases">
        <title>Taxonomy of Novel Oxalotrophic and Methylotrophic Bacteria.</title>
        <authorList>
            <person name="Sahin N."/>
            <person name="Tani A."/>
        </authorList>
    </citation>
    <scope>NUCLEOTIDE SEQUENCE</scope>
    <source>
        <strain evidence="6">Y10</strain>
    </source>
</reference>
<comment type="caution">
    <text evidence="6">The sequence shown here is derived from an EMBL/GenBank/DDBJ whole genome shotgun (WGS) entry which is preliminary data.</text>
</comment>
<feature type="transmembrane region" description="Helical" evidence="4">
    <location>
        <begin position="12"/>
        <end position="36"/>
    </location>
</feature>
<dbReference type="PANTHER" id="PTHR30627:SF1">
    <property type="entry name" value="PEPTIDOGLYCAN D,D-TRANSPEPTIDASE FTSI"/>
    <property type="match status" value="1"/>
</dbReference>
<organism evidence="6 7">
    <name type="scientific">Neptunitalea lumnitzerae</name>
    <dbReference type="NCBI Taxonomy" id="2965509"/>
    <lineage>
        <taxon>Bacteria</taxon>
        <taxon>Pseudomonadati</taxon>
        <taxon>Bacteroidota</taxon>
        <taxon>Flavobacteriia</taxon>
        <taxon>Flavobacteriales</taxon>
        <taxon>Flavobacteriaceae</taxon>
        <taxon>Neptunitalea</taxon>
    </lineage>
</organism>
<dbReference type="Pfam" id="PF03793">
    <property type="entry name" value="PASTA"/>
    <property type="match status" value="1"/>
</dbReference>
<dbReference type="InterPro" id="IPR050515">
    <property type="entry name" value="Beta-lactam/transpept"/>
</dbReference>
<dbReference type="InterPro" id="IPR036138">
    <property type="entry name" value="PBP_dimer_sf"/>
</dbReference>
<dbReference type="InterPro" id="IPR001460">
    <property type="entry name" value="PCN-bd_Tpept"/>
</dbReference>
<protein>
    <submittedName>
        <fullName evidence="6">Penicillin-binding protein</fullName>
    </submittedName>
</protein>
<dbReference type="Proteomes" id="UP001143543">
    <property type="component" value="Unassembled WGS sequence"/>
</dbReference>
<dbReference type="CDD" id="cd06575">
    <property type="entry name" value="PASTA_Pbp2x-like_2"/>
    <property type="match status" value="1"/>
</dbReference>
<dbReference type="SUPFAM" id="SSF54184">
    <property type="entry name" value="Penicillin-binding protein 2x (pbp-2x), c-terminal domain"/>
    <property type="match status" value="1"/>
</dbReference>
<accession>A0ABQ5MI80</accession>